<evidence type="ECO:0000256" key="2">
    <source>
        <dbReference type="ARBA" id="ARBA00010663"/>
    </source>
</evidence>
<dbReference type="AlphaFoldDB" id="A0A226DMT3"/>
<feature type="transmembrane region" description="Helical" evidence="11">
    <location>
        <begin position="69"/>
        <end position="93"/>
    </location>
</feature>
<dbReference type="SMART" id="SM01381">
    <property type="entry name" value="7TM_GPCR_Srsx"/>
    <property type="match status" value="1"/>
</dbReference>
<evidence type="ECO:0000256" key="11">
    <source>
        <dbReference type="SAM" id="Phobius"/>
    </source>
</evidence>
<dbReference type="PANTHER" id="PTHR24235:SF30">
    <property type="entry name" value="NEUROPEPTIDE F RECEPTOR"/>
    <property type="match status" value="1"/>
</dbReference>
<feature type="transmembrane region" description="Helical" evidence="11">
    <location>
        <begin position="389"/>
        <end position="411"/>
    </location>
</feature>
<evidence type="ECO:0000313" key="13">
    <source>
        <dbReference type="EMBL" id="OXA45526.1"/>
    </source>
</evidence>
<evidence type="ECO:0000256" key="10">
    <source>
        <dbReference type="SAM" id="MobiDB-lite"/>
    </source>
</evidence>
<feature type="transmembrane region" description="Helical" evidence="11">
    <location>
        <begin position="235"/>
        <end position="255"/>
    </location>
</feature>
<dbReference type="InterPro" id="IPR000611">
    <property type="entry name" value="NPY_rcpt"/>
</dbReference>
<dbReference type="GO" id="GO:0004983">
    <property type="term" value="F:neuropeptide Y receptor activity"/>
    <property type="evidence" value="ECO:0007669"/>
    <property type="project" value="InterPro"/>
</dbReference>
<dbReference type="InterPro" id="IPR017452">
    <property type="entry name" value="GPCR_Rhodpsn_7TM"/>
</dbReference>
<accession>A0A226DMT3</accession>
<dbReference type="Gene3D" id="1.20.1070.10">
    <property type="entry name" value="Rhodopsin 7-helix transmembrane proteins"/>
    <property type="match status" value="1"/>
</dbReference>
<keyword evidence="3 9" id="KW-0812">Transmembrane</keyword>
<dbReference type="Proteomes" id="UP000198287">
    <property type="component" value="Unassembled WGS sequence"/>
</dbReference>
<feature type="transmembrane region" description="Helical" evidence="11">
    <location>
        <begin position="195"/>
        <end position="215"/>
    </location>
</feature>
<proteinExistence type="inferred from homology"/>
<feature type="transmembrane region" description="Helical" evidence="11">
    <location>
        <begin position="349"/>
        <end position="369"/>
    </location>
</feature>
<comment type="caution">
    <text evidence="13">The sequence shown here is derived from an EMBL/GenBank/DDBJ whole genome shotgun (WGS) entry which is preliminary data.</text>
</comment>
<evidence type="ECO:0000256" key="1">
    <source>
        <dbReference type="ARBA" id="ARBA00004141"/>
    </source>
</evidence>
<feature type="transmembrane region" description="Helical" evidence="11">
    <location>
        <begin position="285"/>
        <end position="308"/>
    </location>
</feature>
<keyword evidence="8 9" id="KW-0807">Transducer</keyword>
<evidence type="ECO:0000256" key="5">
    <source>
        <dbReference type="ARBA" id="ARBA00023040"/>
    </source>
</evidence>
<keyword evidence="7 9" id="KW-0675">Receptor</keyword>
<gene>
    <name evidence="13" type="ORF">Fcan01_19702</name>
</gene>
<feature type="transmembrane region" description="Helical" evidence="11">
    <location>
        <begin position="155"/>
        <end position="183"/>
    </location>
</feature>
<keyword evidence="14" id="KW-1185">Reference proteome</keyword>
<dbReference type="EMBL" id="LNIX01000017">
    <property type="protein sequence ID" value="OXA45526.1"/>
    <property type="molecule type" value="Genomic_DNA"/>
</dbReference>
<evidence type="ECO:0000256" key="8">
    <source>
        <dbReference type="ARBA" id="ARBA00023224"/>
    </source>
</evidence>
<dbReference type="PRINTS" id="PR00237">
    <property type="entry name" value="GPCRRHODOPSN"/>
</dbReference>
<comment type="subcellular location">
    <subcellularLocation>
        <location evidence="1">Membrane</location>
        <topology evidence="1">Multi-pass membrane protein</topology>
    </subcellularLocation>
</comment>
<keyword evidence="5 9" id="KW-0297">G-protein coupled receptor</keyword>
<dbReference type="InterPro" id="IPR000276">
    <property type="entry name" value="GPCR_Rhodpsn"/>
</dbReference>
<feature type="compositionally biased region" description="Basic and acidic residues" evidence="10">
    <location>
        <begin position="451"/>
        <end position="461"/>
    </location>
</feature>
<dbReference type="PRINTS" id="PR01012">
    <property type="entry name" value="NRPEPTIDEYR"/>
</dbReference>
<evidence type="ECO:0000256" key="3">
    <source>
        <dbReference type="ARBA" id="ARBA00022692"/>
    </source>
</evidence>
<dbReference type="CDD" id="cd15203">
    <property type="entry name" value="7tmA_NPYR-like"/>
    <property type="match status" value="1"/>
</dbReference>
<evidence type="ECO:0000259" key="12">
    <source>
        <dbReference type="PROSITE" id="PS50262"/>
    </source>
</evidence>
<keyword evidence="6 11" id="KW-0472">Membrane</keyword>
<dbReference type="SUPFAM" id="SSF81321">
    <property type="entry name" value="Family A G protein-coupled receptor-like"/>
    <property type="match status" value="1"/>
</dbReference>
<comment type="similarity">
    <text evidence="2 9">Belongs to the G-protein coupled receptor 1 family.</text>
</comment>
<dbReference type="OrthoDB" id="9046662at2759"/>
<protein>
    <submittedName>
        <fullName evidence="13">Neuropeptide F receptor</fullName>
    </submittedName>
</protein>
<dbReference type="GO" id="GO:0016020">
    <property type="term" value="C:membrane"/>
    <property type="evidence" value="ECO:0007669"/>
    <property type="project" value="UniProtKB-SubCell"/>
</dbReference>
<sequence>MGDVVVGASGDNNGSVYSLPASLLELLQMSSPIDGEELASALNTLNKTSEEIRLSWKRYHTNLFIDGPMLYFLIFVYTLLISFGTVGNCLTVCAQGAQWPRKGGGTEGQCPQATGGNDDIIIFSRESGLIPSYSCFLKVCAVVRKSSMRTPRNMFIINLAVSDLLLCVITMPLTLVQIVTAYWPFGNYDFLCKSISSLHAISIFVSTISITAIALDRYHVIVYPTKASVQRVGAVFALIGIWTLAAVLATPLIVYSKLQHIDVNYTDLDSVDYCIEAWPCTHGRAYYSLFSIIIQYILPISVVTVAYCQICKKLRYRMKPGCRSTVENPAGGRRGGSVRKDQARVRRTNMLLISIAIIFGISWMPLNVFNLVVDLFNPFVEDTYAERVAFAFCHMFGMSSANTNPMLYGFFNDNFRKEFRDIWQSLKSFYCCCCCWSGFRRGDGGDLSGRSIRESRVDREQTATVHYRKSTNSKASPPDGDVESTLITQVLDRQK</sequence>
<evidence type="ECO:0000313" key="14">
    <source>
        <dbReference type="Proteomes" id="UP000198287"/>
    </source>
</evidence>
<dbReference type="PROSITE" id="PS00237">
    <property type="entry name" value="G_PROTEIN_RECEP_F1_1"/>
    <property type="match status" value="1"/>
</dbReference>
<keyword evidence="4 11" id="KW-1133">Transmembrane helix</keyword>
<reference evidence="13 14" key="1">
    <citation type="submission" date="2015-12" db="EMBL/GenBank/DDBJ databases">
        <title>The genome of Folsomia candida.</title>
        <authorList>
            <person name="Faddeeva A."/>
            <person name="Derks M.F."/>
            <person name="Anvar Y."/>
            <person name="Smit S."/>
            <person name="Van Straalen N."/>
            <person name="Roelofs D."/>
        </authorList>
    </citation>
    <scope>NUCLEOTIDE SEQUENCE [LARGE SCALE GENOMIC DNA]</scope>
    <source>
        <strain evidence="13 14">VU population</strain>
        <tissue evidence="13">Whole body</tissue>
    </source>
</reference>
<dbReference type="Pfam" id="PF00001">
    <property type="entry name" value="7tm_1"/>
    <property type="match status" value="1"/>
</dbReference>
<evidence type="ECO:0000256" key="4">
    <source>
        <dbReference type="ARBA" id="ARBA00022989"/>
    </source>
</evidence>
<evidence type="ECO:0000256" key="9">
    <source>
        <dbReference type="RuleBase" id="RU000688"/>
    </source>
</evidence>
<dbReference type="OMA" id="RCIRICV"/>
<name>A0A226DMT3_FOLCA</name>
<feature type="region of interest" description="Disordered" evidence="10">
    <location>
        <begin position="450"/>
        <end position="485"/>
    </location>
</feature>
<feature type="domain" description="G-protein coupled receptors family 1 profile" evidence="12">
    <location>
        <begin position="134"/>
        <end position="408"/>
    </location>
</feature>
<dbReference type="PANTHER" id="PTHR24235">
    <property type="entry name" value="NEUROPEPTIDE Y RECEPTOR"/>
    <property type="match status" value="1"/>
</dbReference>
<dbReference type="PROSITE" id="PS50262">
    <property type="entry name" value="G_PROTEIN_RECEP_F1_2"/>
    <property type="match status" value="1"/>
</dbReference>
<organism evidence="13 14">
    <name type="scientific">Folsomia candida</name>
    <name type="common">Springtail</name>
    <dbReference type="NCBI Taxonomy" id="158441"/>
    <lineage>
        <taxon>Eukaryota</taxon>
        <taxon>Metazoa</taxon>
        <taxon>Ecdysozoa</taxon>
        <taxon>Arthropoda</taxon>
        <taxon>Hexapoda</taxon>
        <taxon>Collembola</taxon>
        <taxon>Entomobryomorpha</taxon>
        <taxon>Isotomoidea</taxon>
        <taxon>Isotomidae</taxon>
        <taxon>Proisotominae</taxon>
        <taxon>Folsomia</taxon>
    </lineage>
</organism>
<evidence type="ECO:0000256" key="6">
    <source>
        <dbReference type="ARBA" id="ARBA00023136"/>
    </source>
</evidence>
<evidence type="ECO:0000256" key="7">
    <source>
        <dbReference type="ARBA" id="ARBA00023170"/>
    </source>
</evidence>